<dbReference type="PANTHER" id="PTHR38790:SF4">
    <property type="entry name" value="2EXR DOMAIN-CONTAINING PROTEIN"/>
    <property type="match status" value="1"/>
</dbReference>
<dbReference type="Proteomes" id="UP001160390">
    <property type="component" value="Unassembled WGS sequence"/>
</dbReference>
<evidence type="ECO:0000256" key="1">
    <source>
        <dbReference type="SAM" id="Phobius"/>
    </source>
</evidence>
<protein>
    <recommendedName>
        <fullName evidence="2">DUF7730 domain-containing protein</fullName>
    </recommendedName>
</protein>
<dbReference type="EMBL" id="CABFNP030001245">
    <property type="protein sequence ID" value="CAI6093593.1"/>
    <property type="molecule type" value="Genomic_DNA"/>
</dbReference>
<keyword evidence="1" id="KW-0472">Membrane</keyword>
<evidence type="ECO:0000313" key="3">
    <source>
        <dbReference type="EMBL" id="CAI6093593.1"/>
    </source>
</evidence>
<organism evidence="3 4">
    <name type="scientific">Clonostachys chloroleuca</name>
    <dbReference type="NCBI Taxonomy" id="1926264"/>
    <lineage>
        <taxon>Eukaryota</taxon>
        <taxon>Fungi</taxon>
        <taxon>Dikarya</taxon>
        <taxon>Ascomycota</taxon>
        <taxon>Pezizomycotina</taxon>
        <taxon>Sordariomycetes</taxon>
        <taxon>Hypocreomycetidae</taxon>
        <taxon>Hypocreales</taxon>
        <taxon>Bionectriaceae</taxon>
        <taxon>Clonostachys</taxon>
    </lineage>
</organism>
<evidence type="ECO:0000313" key="4">
    <source>
        <dbReference type="Proteomes" id="UP001160390"/>
    </source>
</evidence>
<dbReference type="InterPro" id="IPR056632">
    <property type="entry name" value="DUF7730"/>
</dbReference>
<feature type="transmembrane region" description="Helical" evidence="1">
    <location>
        <begin position="35"/>
        <end position="54"/>
    </location>
</feature>
<reference evidence="3" key="1">
    <citation type="submission" date="2023-01" db="EMBL/GenBank/DDBJ databases">
        <authorList>
            <person name="Piombo E."/>
        </authorList>
    </citation>
    <scope>NUCLEOTIDE SEQUENCE</scope>
</reference>
<keyword evidence="1" id="KW-0812">Transmembrane</keyword>
<name>A0AA35MAJ9_9HYPO</name>
<comment type="caution">
    <text evidence="3">The sequence shown here is derived from an EMBL/GenBank/DDBJ whole genome shotgun (WGS) entry which is preliminary data.</text>
</comment>
<sequence>MAHTLSDLKRIYRTRWPEIWADSLEMGLLRSTPRLFLLVVVMAFMIVLIPLTHACQLSLRTAGNVYSQLTYTGLRRTYRHHLERQRRKNLLDRFALKSPMVFSENGQFRKGEEILLEGSPISRRCFFILPPEIRRLILVYAFGNRTLHLSLEFRHQIQLRHRGGVHSSHADLSWWPDDVAPEKLDPIHLRDWRWFSSVCHRAPPPEKLGAGPLSFGRIACGKDRKGEPNLDDCLHGLARRGHCDEWPGEYPAKCMIGATGWLLSCKQAYKEGLHVLYSTNTIHITSKILLASMHRIISPVMLSSIRSLELVWNPDELPFDLGFGNPCEEKSDIVGSPVFSSLDYLRISFLFDQLGSRYQQVSDDPVIMWRETFSKLDILLDRIVPSSTEVIVSCPIPELYDNIHVLFQLSGTQGNKILAPKEADIGGQMIWRPRMVLKADCGRDLEEGGSGSLRTGFWIHQPNWMVGLDADGMISDYLPFRVPRWRLLNHESRSGDYFTVGPAWIQPRDLD</sequence>
<evidence type="ECO:0000259" key="2">
    <source>
        <dbReference type="Pfam" id="PF24864"/>
    </source>
</evidence>
<dbReference type="Pfam" id="PF24864">
    <property type="entry name" value="DUF7730"/>
    <property type="match status" value="1"/>
</dbReference>
<dbReference type="AlphaFoldDB" id="A0AA35MAJ9"/>
<dbReference type="PANTHER" id="PTHR38790">
    <property type="entry name" value="2EXR DOMAIN-CONTAINING PROTEIN-RELATED"/>
    <property type="match status" value="1"/>
</dbReference>
<gene>
    <name evidence="3" type="ORF">CCHLO57077_00000654</name>
</gene>
<proteinExistence type="predicted"/>
<accession>A0AA35MAJ9</accession>
<feature type="domain" description="DUF7730" evidence="2">
    <location>
        <begin position="261"/>
        <end position="319"/>
    </location>
</feature>
<keyword evidence="1" id="KW-1133">Transmembrane helix</keyword>
<keyword evidence="4" id="KW-1185">Reference proteome</keyword>